<dbReference type="EMBL" id="SLVV01000006">
    <property type="protein sequence ID" value="TCN25160.1"/>
    <property type="molecule type" value="Genomic_DNA"/>
</dbReference>
<accession>A0A4V2RDK3</accession>
<gene>
    <name evidence="9" type="ORF">EV146_106364</name>
</gene>
<dbReference type="Pfam" id="PF00392">
    <property type="entry name" value="GntR"/>
    <property type="match status" value="1"/>
</dbReference>
<dbReference type="InterPro" id="IPR015421">
    <property type="entry name" value="PyrdxlP-dep_Trfase_major"/>
</dbReference>
<reference evidence="9 10" key="1">
    <citation type="journal article" date="2015" name="Stand. Genomic Sci.">
        <title>Genomic Encyclopedia of Bacterial and Archaeal Type Strains, Phase III: the genomes of soil and plant-associated and newly described type strains.</title>
        <authorList>
            <person name="Whitman W.B."/>
            <person name="Woyke T."/>
            <person name="Klenk H.P."/>
            <person name="Zhou Y."/>
            <person name="Lilburn T.G."/>
            <person name="Beck B.J."/>
            <person name="De Vos P."/>
            <person name="Vandamme P."/>
            <person name="Eisen J.A."/>
            <person name="Garrity G."/>
            <person name="Hugenholtz P."/>
            <person name="Kyrpides N.C."/>
        </authorList>
    </citation>
    <scope>NUCLEOTIDE SEQUENCE [LARGE SCALE GENOMIC DNA]</scope>
    <source>
        <strain evidence="9 10">CV53</strain>
    </source>
</reference>
<dbReference type="InterPro" id="IPR000524">
    <property type="entry name" value="Tscrpt_reg_HTH_GntR"/>
</dbReference>
<evidence type="ECO:0000256" key="4">
    <source>
        <dbReference type="ARBA" id="ARBA00022898"/>
    </source>
</evidence>
<dbReference type="CDD" id="cd00609">
    <property type="entry name" value="AAT_like"/>
    <property type="match status" value="1"/>
</dbReference>
<keyword evidence="5" id="KW-0805">Transcription regulation</keyword>
<organism evidence="9 10">
    <name type="scientific">Mesobacillus foraminis</name>
    <dbReference type="NCBI Taxonomy" id="279826"/>
    <lineage>
        <taxon>Bacteria</taxon>
        <taxon>Bacillati</taxon>
        <taxon>Bacillota</taxon>
        <taxon>Bacilli</taxon>
        <taxon>Bacillales</taxon>
        <taxon>Bacillaceae</taxon>
        <taxon>Mesobacillus</taxon>
    </lineage>
</organism>
<keyword evidence="6 9" id="KW-0238">DNA-binding</keyword>
<dbReference type="AlphaFoldDB" id="A0A4V2RDK3"/>
<evidence type="ECO:0000256" key="1">
    <source>
        <dbReference type="ARBA" id="ARBA00001933"/>
    </source>
</evidence>
<protein>
    <submittedName>
        <fullName evidence="9">DNA-binding transcriptional MocR family regulator</fullName>
    </submittedName>
</protein>
<sequence length="457" mass="53424">MTTKYKGILEWVKQQIEDEQLKTGDKLPSIRLLAEQFQCSKNTVVKALLELEQQHIVYAKPKSGYYVVDYYQTPSPLENHIDFLSAGPDKRIMPYEDFQHCINQAIDHYKEQLFTYSEQQGLFSLRKELAKYLQSLQVFTKPERLVITSGAQQALHILSILPFPNRKKNVLVEQPTYFGMIDTLQLNQITTLGIELTMEGIDFERLENLFRTNDIKFFYIIPRCHNPLGHHYTNEEKKKIVALAEKYDVYIVEDDFLAELDTDLKADPLFAYEPNGRVIYVKSFSKVFLPGLRIATVVLPEKMIPTFVKYKFSTDFTSSPLSQGALEIYLKNGMFQYHLESVKKLYIKKMKTLLEACSLYLPNYIQFTKPKSGFYLTIFLPSDIDVNKLIYLLHEKHIYIDNASRMYLAEKKQKAIRLSISQVNEDKINLGIQQLATYIIDMCEKKEYNRFSFKSYH</sequence>
<dbReference type="GO" id="GO:0030170">
    <property type="term" value="F:pyridoxal phosphate binding"/>
    <property type="evidence" value="ECO:0007669"/>
    <property type="project" value="InterPro"/>
</dbReference>
<dbReference type="GO" id="GO:0003677">
    <property type="term" value="F:DNA binding"/>
    <property type="evidence" value="ECO:0007669"/>
    <property type="project" value="UniProtKB-KW"/>
</dbReference>
<comment type="caution">
    <text evidence="9">The sequence shown here is derived from an EMBL/GenBank/DDBJ whole genome shotgun (WGS) entry which is preliminary data.</text>
</comment>
<evidence type="ECO:0000259" key="8">
    <source>
        <dbReference type="PROSITE" id="PS50949"/>
    </source>
</evidence>
<dbReference type="InterPro" id="IPR036388">
    <property type="entry name" value="WH-like_DNA-bd_sf"/>
</dbReference>
<dbReference type="Pfam" id="PF00155">
    <property type="entry name" value="Aminotran_1_2"/>
    <property type="match status" value="1"/>
</dbReference>
<comment type="cofactor">
    <cofactor evidence="1">
        <name>pyridoxal 5'-phosphate</name>
        <dbReference type="ChEBI" id="CHEBI:597326"/>
    </cofactor>
</comment>
<keyword evidence="10" id="KW-1185">Reference proteome</keyword>
<proteinExistence type="inferred from homology"/>
<evidence type="ECO:0000256" key="7">
    <source>
        <dbReference type="ARBA" id="ARBA00023163"/>
    </source>
</evidence>
<keyword evidence="4" id="KW-0663">Pyridoxal phosphate</keyword>
<evidence type="ECO:0000256" key="6">
    <source>
        <dbReference type="ARBA" id="ARBA00023125"/>
    </source>
</evidence>
<comment type="similarity">
    <text evidence="2">In the C-terminal section; belongs to the class-I pyridoxal-phosphate-dependent aminotransferase family.</text>
</comment>
<keyword evidence="7" id="KW-0804">Transcription</keyword>
<dbReference type="GO" id="GO:0003700">
    <property type="term" value="F:DNA-binding transcription factor activity"/>
    <property type="evidence" value="ECO:0007669"/>
    <property type="project" value="InterPro"/>
</dbReference>
<evidence type="ECO:0000256" key="2">
    <source>
        <dbReference type="ARBA" id="ARBA00005384"/>
    </source>
</evidence>
<feature type="domain" description="HTH gntR-type" evidence="8">
    <location>
        <begin position="2"/>
        <end position="70"/>
    </location>
</feature>
<evidence type="ECO:0000313" key="10">
    <source>
        <dbReference type="Proteomes" id="UP000295689"/>
    </source>
</evidence>
<dbReference type="InterPro" id="IPR004839">
    <property type="entry name" value="Aminotransferase_I/II_large"/>
</dbReference>
<dbReference type="Gene3D" id="3.40.640.10">
    <property type="entry name" value="Type I PLP-dependent aspartate aminotransferase-like (Major domain)"/>
    <property type="match status" value="1"/>
</dbReference>
<evidence type="ECO:0000313" key="9">
    <source>
        <dbReference type="EMBL" id="TCN25160.1"/>
    </source>
</evidence>
<evidence type="ECO:0000256" key="5">
    <source>
        <dbReference type="ARBA" id="ARBA00023015"/>
    </source>
</evidence>
<name>A0A4V2RDK3_9BACI</name>
<keyword evidence="3" id="KW-0032">Aminotransferase</keyword>
<dbReference type="CDD" id="cd07377">
    <property type="entry name" value="WHTH_GntR"/>
    <property type="match status" value="1"/>
</dbReference>
<dbReference type="PANTHER" id="PTHR46577">
    <property type="entry name" value="HTH-TYPE TRANSCRIPTIONAL REGULATORY PROTEIN GABR"/>
    <property type="match status" value="1"/>
</dbReference>
<dbReference type="SMART" id="SM00345">
    <property type="entry name" value="HTH_GNTR"/>
    <property type="match status" value="1"/>
</dbReference>
<dbReference type="GO" id="GO:0008483">
    <property type="term" value="F:transaminase activity"/>
    <property type="evidence" value="ECO:0007669"/>
    <property type="project" value="UniProtKB-KW"/>
</dbReference>
<evidence type="ECO:0000256" key="3">
    <source>
        <dbReference type="ARBA" id="ARBA00022576"/>
    </source>
</evidence>
<dbReference type="SUPFAM" id="SSF53383">
    <property type="entry name" value="PLP-dependent transferases"/>
    <property type="match status" value="1"/>
</dbReference>
<dbReference type="RefSeq" id="WP_132006693.1">
    <property type="nucleotide sequence ID" value="NZ_JABUHM010000004.1"/>
</dbReference>
<dbReference type="PROSITE" id="PS50949">
    <property type="entry name" value="HTH_GNTR"/>
    <property type="match status" value="1"/>
</dbReference>
<dbReference type="Proteomes" id="UP000295689">
    <property type="component" value="Unassembled WGS sequence"/>
</dbReference>
<dbReference type="InterPro" id="IPR015424">
    <property type="entry name" value="PyrdxlP-dep_Trfase"/>
</dbReference>
<dbReference type="InterPro" id="IPR036390">
    <property type="entry name" value="WH_DNA-bd_sf"/>
</dbReference>
<dbReference type="PANTHER" id="PTHR46577:SF1">
    <property type="entry name" value="HTH-TYPE TRANSCRIPTIONAL REGULATORY PROTEIN GABR"/>
    <property type="match status" value="1"/>
</dbReference>
<dbReference type="SUPFAM" id="SSF46785">
    <property type="entry name" value="Winged helix' DNA-binding domain"/>
    <property type="match status" value="1"/>
</dbReference>
<keyword evidence="3" id="KW-0808">Transferase</keyword>
<dbReference type="InterPro" id="IPR051446">
    <property type="entry name" value="HTH_trans_reg/aminotransferase"/>
</dbReference>
<dbReference type="Gene3D" id="1.10.10.10">
    <property type="entry name" value="Winged helix-like DNA-binding domain superfamily/Winged helix DNA-binding domain"/>
    <property type="match status" value="1"/>
</dbReference>